<dbReference type="SUPFAM" id="SSF52540">
    <property type="entry name" value="P-loop containing nucleoside triphosphate hydrolases"/>
    <property type="match status" value="1"/>
</dbReference>
<dbReference type="Proteomes" id="UP000190037">
    <property type="component" value="Unassembled WGS sequence"/>
</dbReference>
<dbReference type="InterPro" id="IPR011050">
    <property type="entry name" value="Pectin_lyase_fold/virulence"/>
</dbReference>
<name>A0A1T3P4M1_9ACTN</name>
<keyword evidence="2" id="KW-0547">Nucleotide-binding</keyword>
<dbReference type="InterPro" id="IPR007742">
    <property type="entry name" value="NosD_dom"/>
</dbReference>
<accession>A0A1T3P4M1</accession>
<dbReference type="InterPro" id="IPR050773">
    <property type="entry name" value="CbxX/CfxQ_RuBisCO_ESX"/>
</dbReference>
<dbReference type="InterPro" id="IPR039448">
    <property type="entry name" value="Beta_helix"/>
</dbReference>
<dbReference type="InterPro" id="IPR003593">
    <property type="entry name" value="AAA+_ATPase"/>
</dbReference>
<dbReference type="STRING" id="159449.B4N89_25845"/>
<evidence type="ECO:0000256" key="2">
    <source>
        <dbReference type="ARBA" id="ARBA00022741"/>
    </source>
</evidence>
<keyword evidence="7" id="KW-1185">Reference proteome</keyword>
<dbReference type="Gene3D" id="2.160.20.10">
    <property type="entry name" value="Single-stranded right-handed beta-helix, Pectin lyase-like"/>
    <property type="match status" value="2"/>
</dbReference>
<dbReference type="EMBL" id="MWQN01000001">
    <property type="protein sequence ID" value="OPC83902.1"/>
    <property type="molecule type" value="Genomic_DNA"/>
</dbReference>
<feature type="domain" description="AAA+ ATPase" evidence="5">
    <location>
        <begin position="635"/>
        <end position="774"/>
    </location>
</feature>
<evidence type="ECO:0000313" key="7">
    <source>
        <dbReference type="Proteomes" id="UP000190037"/>
    </source>
</evidence>
<dbReference type="InterPro" id="IPR003959">
    <property type="entry name" value="ATPase_AAA_core"/>
</dbReference>
<dbReference type="AlphaFoldDB" id="A0A1T3P4M1"/>
<evidence type="ECO:0000256" key="4">
    <source>
        <dbReference type="SAM" id="MobiDB-lite"/>
    </source>
</evidence>
<gene>
    <name evidence="6" type="ORF">B4N89_25845</name>
</gene>
<evidence type="ECO:0000313" key="6">
    <source>
        <dbReference type="EMBL" id="OPC83902.1"/>
    </source>
</evidence>
<dbReference type="InterPro" id="IPR041627">
    <property type="entry name" value="AAA_lid_6"/>
</dbReference>
<dbReference type="InterPro" id="IPR027417">
    <property type="entry name" value="P-loop_NTPase"/>
</dbReference>
<dbReference type="PANTHER" id="PTHR43392:SF2">
    <property type="entry name" value="AAA-TYPE ATPASE FAMILY PROTEIN _ ANKYRIN REPEAT FAMILY PROTEIN"/>
    <property type="match status" value="1"/>
</dbReference>
<comment type="similarity">
    <text evidence="1">Belongs to the CbxX/CfxQ family.</text>
</comment>
<dbReference type="OrthoDB" id="9806903at2"/>
<dbReference type="PANTHER" id="PTHR43392">
    <property type="entry name" value="AAA-TYPE ATPASE FAMILY PROTEIN / ANKYRIN REPEAT FAMILY PROTEIN"/>
    <property type="match status" value="1"/>
</dbReference>
<dbReference type="Gene3D" id="1.10.8.60">
    <property type="match status" value="1"/>
</dbReference>
<comment type="caution">
    <text evidence="6">The sequence shown here is derived from an EMBL/GenBank/DDBJ whole genome shotgun (WGS) entry which is preliminary data.</text>
</comment>
<dbReference type="InterPro" id="IPR006626">
    <property type="entry name" value="PbH1"/>
</dbReference>
<dbReference type="Pfam" id="PF05048">
    <property type="entry name" value="NosD"/>
    <property type="match status" value="1"/>
</dbReference>
<dbReference type="FunFam" id="3.40.50.300:FF:000216">
    <property type="entry name" value="Type VII secretion ATPase EccA"/>
    <property type="match status" value="1"/>
</dbReference>
<organism evidence="6 7">
    <name type="scientific">Embleya scabrispora</name>
    <dbReference type="NCBI Taxonomy" id="159449"/>
    <lineage>
        <taxon>Bacteria</taxon>
        <taxon>Bacillati</taxon>
        <taxon>Actinomycetota</taxon>
        <taxon>Actinomycetes</taxon>
        <taxon>Kitasatosporales</taxon>
        <taxon>Streptomycetaceae</taxon>
        <taxon>Embleya</taxon>
    </lineage>
</organism>
<dbReference type="InterPro" id="IPR012334">
    <property type="entry name" value="Pectin_lyas_fold"/>
</dbReference>
<dbReference type="PRINTS" id="PR00819">
    <property type="entry name" value="CBXCFQXSUPER"/>
</dbReference>
<protein>
    <recommendedName>
        <fullName evidence="5">AAA+ ATPase domain-containing protein</fullName>
    </recommendedName>
</protein>
<feature type="compositionally biased region" description="Acidic residues" evidence="4">
    <location>
        <begin position="134"/>
        <end position="143"/>
    </location>
</feature>
<dbReference type="CDD" id="cd00009">
    <property type="entry name" value="AAA"/>
    <property type="match status" value="1"/>
</dbReference>
<dbReference type="SMART" id="SM00710">
    <property type="entry name" value="PbH1"/>
    <property type="match status" value="15"/>
</dbReference>
<evidence type="ECO:0000256" key="1">
    <source>
        <dbReference type="ARBA" id="ARBA00010378"/>
    </source>
</evidence>
<dbReference type="SMART" id="SM00382">
    <property type="entry name" value="AAA"/>
    <property type="match status" value="1"/>
</dbReference>
<reference evidence="6 7" key="1">
    <citation type="submission" date="2017-03" db="EMBL/GenBank/DDBJ databases">
        <title>Draft genome sequence of Streptomyces scabrisporus NF3, endophyte isolated from Amphipterygium adstringens.</title>
        <authorList>
            <person name="Vazquez M."/>
            <person name="Ceapa C.D."/>
            <person name="Rodriguez Luna D."/>
            <person name="Sanchez Esquivel S."/>
        </authorList>
    </citation>
    <scope>NUCLEOTIDE SEQUENCE [LARGE SCALE GENOMIC DNA]</scope>
    <source>
        <strain evidence="6 7">NF3</strain>
    </source>
</reference>
<keyword evidence="3" id="KW-0067">ATP-binding</keyword>
<dbReference type="eggNOG" id="COG0464">
    <property type="taxonomic scope" value="Bacteria"/>
</dbReference>
<evidence type="ECO:0000259" key="5">
    <source>
        <dbReference type="SMART" id="SM00382"/>
    </source>
</evidence>
<sequence>MSSVERHTGGAGPAPVRVAAKGRGAHRRIADAVRAAAPGATVVIEAGHYTESLVLARSVTLCPEPGGGEVVLTAGAEGPAITVDAADCAVRGLTVQGAGGDAPAVSVGPGAGLIVADCAVRGGRIEVRGGPDRDEPDGADPDLDAPPTAGGTTSALLLTGTRVTGARLAGLHVSGDARARVEDVEVGTIEGTGIVVSGSARVGIARLRLDATSGSGIRLRGRAVLRLVDSVLHGCGRVGLLLEDASSAAAGESRISAPGAAGIRLGGSARAELTDCRILDAAAAGIVLDGSARVLAQGCAVRRSATNGVLLTEGAAAELTDCRILDSGFGSVHAAGTAVLKLADCRVAGTPEHGVHTADTARVELTDCTVSAAAMSGIAVTGRSSAALSGCLVADTTTGIGIASPAGSRVSGCTVRAAGRTGIEVSGEGVAELTGNRVTGAGAAGIVFDAGSRAELAGGSIEDCTGSGLVVWTGARPTVHGVRIERPGKNGLFVAEQAGGTYTGCDVVGAGYAALHVGGGADPLFRRCRLRDCTDDLSTDPEAAPVFEDCDPALGGAVPGARPAPVATAGAGPDPAAASPVPDRPEVVEEKLTDLLAELGELVGLDGVKRDVASMAKLMQTVRLRVEAGLPAPPLSRHLVFAGNPGTGKTTVARLYGRLLKALGLLGHGHLVEVDRSALVGEYVGHTGPKTAAAFNRAIGGVLFIDEAYSLSPLAGGNDFGSEAIATLVKLMEDHRDDVVVIAAGYPDDMDRFVSSNPGLASRFTRTLLFEDYDAEQLVAIVEHQAERHRYELTPAARTELLALFAGMSRGGGFGNGRSARQAFQEMTERQAGRVAELEHPDAAQLIALEVADLPTSLAS</sequence>
<feature type="region of interest" description="Disordered" evidence="4">
    <location>
        <begin position="125"/>
        <end position="153"/>
    </location>
</feature>
<dbReference type="Pfam" id="PF13229">
    <property type="entry name" value="Beta_helix"/>
    <property type="match status" value="1"/>
</dbReference>
<dbReference type="Pfam" id="PF17866">
    <property type="entry name" value="AAA_lid_6"/>
    <property type="match status" value="1"/>
</dbReference>
<dbReference type="SUPFAM" id="SSF51126">
    <property type="entry name" value="Pectin lyase-like"/>
    <property type="match status" value="2"/>
</dbReference>
<feature type="region of interest" description="Disordered" evidence="4">
    <location>
        <begin position="561"/>
        <end position="584"/>
    </location>
</feature>
<dbReference type="GO" id="GO:0016887">
    <property type="term" value="F:ATP hydrolysis activity"/>
    <property type="evidence" value="ECO:0007669"/>
    <property type="project" value="InterPro"/>
</dbReference>
<dbReference type="GO" id="GO:0005524">
    <property type="term" value="F:ATP binding"/>
    <property type="evidence" value="ECO:0007669"/>
    <property type="project" value="UniProtKB-KW"/>
</dbReference>
<dbReference type="Pfam" id="PF00004">
    <property type="entry name" value="AAA"/>
    <property type="match status" value="1"/>
</dbReference>
<dbReference type="Gene3D" id="3.40.50.300">
    <property type="entry name" value="P-loop containing nucleotide triphosphate hydrolases"/>
    <property type="match status" value="1"/>
</dbReference>
<dbReference type="InterPro" id="IPR000641">
    <property type="entry name" value="CbxX/CfxQ"/>
</dbReference>
<proteinExistence type="inferred from homology"/>
<evidence type="ECO:0000256" key="3">
    <source>
        <dbReference type="ARBA" id="ARBA00022840"/>
    </source>
</evidence>
<feature type="compositionally biased region" description="Low complexity" evidence="4">
    <location>
        <begin position="561"/>
        <end position="581"/>
    </location>
</feature>